<evidence type="ECO:0000313" key="4">
    <source>
        <dbReference type="Proteomes" id="UP000002630"/>
    </source>
</evidence>
<dbReference type="OrthoDB" id="10327928at2759"/>
<feature type="compositionally biased region" description="Low complexity" evidence="1">
    <location>
        <begin position="92"/>
        <end position="101"/>
    </location>
</feature>
<sequence length="361" mass="37981">MPPLAAGFVAPTPIAAQPQRRLPPWCEPVSFPPAWDSSRPVPASSKPPASNCNYRSCAVRGVRPTSATTSHAGASPSGSSTPKTGANGPGAGSATSSSPSAVVTQAVEGSEHPAGGFANGALIPLSTEGGSSSGAEGATAVRVGKWGEAAEGNLAGEFEWEGGAEAAWTEFEDWLLQDTYSRYAIGSGKHVLWRRMVREVPELMERTPQEARERWLRLTGRLSAGGAEGGSRRERGEVMAGSPALDNFYIQPPVLEQWEEIVEGEGMGSFRGNVFGQRGLADGTAMTTAPIDISGRKIQDQYVATQCGVVYELGERRETDLVSQASSKMLKIAPATVLALAGAFYALTALSHHIQVEVFVI</sequence>
<dbReference type="PROSITE" id="PS50090">
    <property type="entry name" value="MYB_LIKE"/>
    <property type="match status" value="1"/>
</dbReference>
<organism evidence="3 4">
    <name type="scientific">Ectocarpus siliculosus</name>
    <name type="common">Brown alga</name>
    <name type="synonym">Conferva siliculosa</name>
    <dbReference type="NCBI Taxonomy" id="2880"/>
    <lineage>
        <taxon>Eukaryota</taxon>
        <taxon>Sar</taxon>
        <taxon>Stramenopiles</taxon>
        <taxon>Ochrophyta</taxon>
        <taxon>PX clade</taxon>
        <taxon>Phaeophyceae</taxon>
        <taxon>Ectocarpales</taxon>
        <taxon>Ectocarpaceae</taxon>
        <taxon>Ectocarpus</taxon>
    </lineage>
</organism>
<dbReference type="InParanoid" id="D7G8N9"/>
<name>D7G8N9_ECTSI</name>
<dbReference type="EMBL" id="FN649760">
    <property type="protein sequence ID" value="CBJ28063.1"/>
    <property type="molecule type" value="Genomic_DNA"/>
</dbReference>
<gene>
    <name evidence="3" type="ORF">Esi_0091_0023</name>
</gene>
<dbReference type="Proteomes" id="UP000002630">
    <property type="component" value="Unassembled WGS sequence"/>
</dbReference>
<evidence type="ECO:0000256" key="1">
    <source>
        <dbReference type="SAM" id="MobiDB-lite"/>
    </source>
</evidence>
<evidence type="ECO:0000313" key="3">
    <source>
        <dbReference type="EMBL" id="CBJ28063.1"/>
    </source>
</evidence>
<dbReference type="InterPro" id="IPR001005">
    <property type="entry name" value="SANT/Myb"/>
</dbReference>
<feature type="domain" description="Myb-like" evidence="2">
    <location>
        <begin position="165"/>
        <end position="219"/>
    </location>
</feature>
<feature type="compositionally biased region" description="Polar residues" evidence="1">
    <location>
        <begin position="65"/>
        <end position="83"/>
    </location>
</feature>
<accession>D7G8N9</accession>
<reference evidence="3 4" key="1">
    <citation type="journal article" date="2010" name="Nature">
        <title>The Ectocarpus genome and the independent evolution of multicellularity in brown algae.</title>
        <authorList>
            <person name="Cock J.M."/>
            <person name="Sterck L."/>
            <person name="Rouze P."/>
            <person name="Scornet D."/>
            <person name="Allen A.E."/>
            <person name="Amoutzias G."/>
            <person name="Anthouard V."/>
            <person name="Artiguenave F."/>
            <person name="Aury J.M."/>
            <person name="Badger J.H."/>
            <person name="Beszteri B."/>
            <person name="Billiau K."/>
            <person name="Bonnet E."/>
            <person name="Bothwell J.H."/>
            <person name="Bowler C."/>
            <person name="Boyen C."/>
            <person name="Brownlee C."/>
            <person name="Carrano C.J."/>
            <person name="Charrier B."/>
            <person name="Cho G.Y."/>
            <person name="Coelho S.M."/>
            <person name="Collen J."/>
            <person name="Corre E."/>
            <person name="Da Silva C."/>
            <person name="Delage L."/>
            <person name="Delaroque N."/>
            <person name="Dittami S.M."/>
            <person name="Doulbeau S."/>
            <person name="Elias M."/>
            <person name="Farnham G."/>
            <person name="Gachon C.M."/>
            <person name="Gschloessl B."/>
            <person name="Heesch S."/>
            <person name="Jabbari K."/>
            <person name="Jubin C."/>
            <person name="Kawai H."/>
            <person name="Kimura K."/>
            <person name="Kloareg B."/>
            <person name="Kupper F.C."/>
            <person name="Lang D."/>
            <person name="Le Bail A."/>
            <person name="Leblanc C."/>
            <person name="Lerouge P."/>
            <person name="Lohr M."/>
            <person name="Lopez P.J."/>
            <person name="Martens C."/>
            <person name="Maumus F."/>
            <person name="Michel G."/>
            <person name="Miranda-Saavedra D."/>
            <person name="Morales J."/>
            <person name="Moreau H."/>
            <person name="Motomura T."/>
            <person name="Nagasato C."/>
            <person name="Napoli C.A."/>
            <person name="Nelson D.R."/>
            <person name="Nyvall-Collen P."/>
            <person name="Peters A.F."/>
            <person name="Pommier C."/>
            <person name="Potin P."/>
            <person name="Poulain J."/>
            <person name="Quesneville H."/>
            <person name="Read B."/>
            <person name="Rensing S.A."/>
            <person name="Ritter A."/>
            <person name="Rousvoal S."/>
            <person name="Samanta M."/>
            <person name="Samson G."/>
            <person name="Schroeder D.C."/>
            <person name="Segurens B."/>
            <person name="Strittmatter M."/>
            <person name="Tonon T."/>
            <person name="Tregear J.W."/>
            <person name="Valentin K."/>
            <person name="von Dassow P."/>
            <person name="Yamagishi T."/>
            <person name="Van de Peer Y."/>
            <person name="Wincker P."/>
        </authorList>
    </citation>
    <scope>NUCLEOTIDE SEQUENCE [LARGE SCALE GENOMIC DNA]</scope>
    <source>
        <strain evidence="4">Ec32 / CCAP1310/4</strain>
    </source>
</reference>
<proteinExistence type="predicted"/>
<dbReference type="AlphaFoldDB" id="D7G8N9"/>
<protein>
    <recommendedName>
        <fullName evidence="2">Myb-like domain-containing protein</fullName>
    </recommendedName>
</protein>
<feature type="region of interest" description="Disordered" evidence="1">
    <location>
        <begin position="1"/>
        <end position="120"/>
    </location>
</feature>
<keyword evidence="4" id="KW-1185">Reference proteome</keyword>
<evidence type="ECO:0000259" key="2">
    <source>
        <dbReference type="PROSITE" id="PS50090"/>
    </source>
</evidence>